<evidence type="ECO:0000313" key="2">
    <source>
        <dbReference type="EMBL" id="KAK0752023.1"/>
    </source>
</evidence>
<feature type="compositionally biased region" description="Low complexity" evidence="1">
    <location>
        <begin position="11"/>
        <end position="43"/>
    </location>
</feature>
<dbReference type="Proteomes" id="UP001172155">
    <property type="component" value="Unassembled WGS sequence"/>
</dbReference>
<name>A0AA40KAG6_9PEZI</name>
<reference evidence="2" key="1">
    <citation type="submission" date="2023-06" db="EMBL/GenBank/DDBJ databases">
        <title>Genome-scale phylogeny and comparative genomics of the fungal order Sordariales.</title>
        <authorList>
            <consortium name="Lawrence Berkeley National Laboratory"/>
            <person name="Hensen N."/>
            <person name="Bonometti L."/>
            <person name="Westerberg I."/>
            <person name="Brannstrom I.O."/>
            <person name="Guillou S."/>
            <person name="Cros-Aarteil S."/>
            <person name="Calhoun S."/>
            <person name="Haridas S."/>
            <person name="Kuo A."/>
            <person name="Mondo S."/>
            <person name="Pangilinan J."/>
            <person name="Riley R."/>
            <person name="LaButti K."/>
            <person name="Andreopoulos B."/>
            <person name="Lipzen A."/>
            <person name="Chen C."/>
            <person name="Yanf M."/>
            <person name="Daum C."/>
            <person name="Ng V."/>
            <person name="Clum A."/>
            <person name="Steindorff A."/>
            <person name="Ohm R."/>
            <person name="Martin F."/>
            <person name="Silar P."/>
            <person name="Natvig D."/>
            <person name="Lalanne C."/>
            <person name="Gautier V."/>
            <person name="Ament-velasquez S.L."/>
            <person name="Kruys A."/>
            <person name="Hutchinson M.I."/>
            <person name="Powell A.J."/>
            <person name="Barry K."/>
            <person name="Miller A.N."/>
            <person name="Grigoriev I.V."/>
            <person name="Debuchy R."/>
            <person name="Gladieux P."/>
            <person name="Thoren M.H."/>
            <person name="Johannesson H."/>
        </authorList>
    </citation>
    <scope>NUCLEOTIDE SEQUENCE</scope>
    <source>
        <strain evidence="2">SMH3187-1</strain>
    </source>
</reference>
<evidence type="ECO:0000256" key="1">
    <source>
        <dbReference type="SAM" id="MobiDB-lite"/>
    </source>
</evidence>
<dbReference type="AlphaFoldDB" id="A0AA40KAG6"/>
<organism evidence="2 3">
    <name type="scientific">Schizothecium vesticola</name>
    <dbReference type="NCBI Taxonomy" id="314040"/>
    <lineage>
        <taxon>Eukaryota</taxon>
        <taxon>Fungi</taxon>
        <taxon>Dikarya</taxon>
        <taxon>Ascomycota</taxon>
        <taxon>Pezizomycotina</taxon>
        <taxon>Sordariomycetes</taxon>
        <taxon>Sordariomycetidae</taxon>
        <taxon>Sordariales</taxon>
        <taxon>Schizotheciaceae</taxon>
        <taxon>Schizothecium</taxon>
    </lineage>
</organism>
<keyword evidence="3" id="KW-1185">Reference proteome</keyword>
<feature type="region of interest" description="Disordered" evidence="1">
    <location>
        <begin position="1"/>
        <end position="47"/>
    </location>
</feature>
<feature type="compositionally biased region" description="Acidic residues" evidence="1">
    <location>
        <begin position="214"/>
        <end position="258"/>
    </location>
</feature>
<protein>
    <submittedName>
        <fullName evidence="2">Uncharacterized protein</fullName>
    </submittedName>
</protein>
<comment type="caution">
    <text evidence="2">The sequence shown here is derived from an EMBL/GenBank/DDBJ whole genome shotgun (WGS) entry which is preliminary data.</text>
</comment>
<dbReference type="EMBL" id="JAUKUD010000002">
    <property type="protein sequence ID" value="KAK0752023.1"/>
    <property type="molecule type" value="Genomic_DNA"/>
</dbReference>
<sequence>MGHHAKKGSTSPADDAPSASQLSPLSPFLNAPATDADPAPAHAVYDDGPFRRLPQLDAIPAHITATSGPPLDWLQRNLETLRAVALGLEDDGVLSADEARLVLERWLHNVRFQAHARQLLDDEGWVVGGGGGWLKRPRELEGMAAWRAEWRKSRFAAAVGMLAREKALGEREQAVLVGRWIGFYAGVVEAGEEGEGEEERRPGAFSTPQAVTVEEYEGEAEPEEEEEYEDEAEPGEEEEYELECSDEEEEEYQEEVEEPTPVSTRAQRQLRKAARGQSEESLATGMRATSVGGDYYAQIGYGAGPWSEVYEDSNVEEVEREFSDEEEEEFEVDY</sequence>
<gene>
    <name evidence="2" type="ORF">B0T18DRAFT_403916</name>
</gene>
<accession>A0AA40KAG6</accession>
<feature type="region of interest" description="Disordered" evidence="1">
    <location>
        <begin position="192"/>
        <end position="284"/>
    </location>
</feature>
<proteinExistence type="predicted"/>
<evidence type="ECO:0000313" key="3">
    <source>
        <dbReference type="Proteomes" id="UP001172155"/>
    </source>
</evidence>